<sequence>MASFATAPRNTTATHAKPATTSATTALAKTAELARCLGSPSSACARRMSTAKAANTILVPSCRVGLVHASQPTRTSTCVTAWTDTSASAAAGMMHPHPYQGNSHSKIYIVTHGSWCTVKPQLQNKCRTNVTSYLVA</sequence>
<dbReference type="AlphaFoldDB" id="A0A913ZCM8"/>
<dbReference type="Proteomes" id="UP000887568">
    <property type="component" value="Unplaced"/>
</dbReference>
<reference evidence="2" key="1">
    <citation type="submission" date="2022-11" db="UniProtKB">
        <authorList>
            <consortium name="EnsemblMetazoa"/>
        </authorList>
    </citation>
    <scope>IDENTIFICATION</scope>
</reference>
<dbReference type="EnsemblMetazoa" id="XM_038192762.1">
    <property type="protein sequence ID" value="XP_038048690.1"/>
    <property type="gene ID" value="LOC119722582"/>
</dbReference>
<dbReference type="RefSeq" id="XP_038048690.1">
    <property type="nucleotide sequence ID" value="XM_038192762.1"/>
</dbReference>
<keyword evidence="3" id="KW-1185">Reference proteome</keyword>
<proteinExistence type="predicted"/>
<feature type="compositionally biased region" description="Low complexity" evidence="1">
    <location>
        <begin position="11"/>
        <end position="21"/>
    </location>
</feature>
<protein>
    <submittedName>
        <fullName evidence="2">Uncharacterized protein</fullName>
    </submittedName>
</protein>
<evidence type="ECO:0000256" key="1">
    <source>
        <dbReference type="SAM" id="MobiDB-lite"/>
    </source>
</evidence>
<evidence type="ECO:0000313" key="2">
    <source>
        <dbReference type="EnsemblMetazoa" id="XP_038048690.1"/>
    </source>
</evidence>
<accession>A0A913ZCM8</accession>
<organism evidence="2 3">
    <name type="scientific">Patiria miniata</name>
    <name type="common">Bat star</name>
    <name type="synonym">Asterina miniata</name>
    <dbReference type="NCBI Taxonomy" id="46514"/>
    <lineage>
        <taxon>Eukaryota</taxon>
        <taxon>Metazoa</taxon>
        <taxon>Echinodermata</taxon>
        <taxon>Eleutherozoa</taxon>
        <taxon>Asterozoa</taxon>
        <taxon>Asteroidea</taxon>
        <taxon>Valvatacea</taxon>
        <taxon>Valvatida</taxon>
        <taxon>Asterinidae</taxon>
        <taxon>Patiria</taxon>
    </lineage>
</organism>
<evidence type="ECO:0000313" key="3">
    <source>
        <dbReference type="Proteomes" id="UP000887568"/>
    </source>
</evidence>
<dbReference type="GeneID" id="119722582"/>
<feature type="region of interest" description="Disordered" evidence="1">
    <location>
        <begin position="1"/>
        <end position="21"/>
    </location>
</feature>
<name>A0A913ZCM8_PATMI</name>